<comment type="subcellular location">
    <subcellularLocation>
        <location evidence="1">Membrane</location>
        <topology evidence="1">Multi-pass membrane protein</topology>
    </subcellularLocation>
</comment>
<proteinExistence type="predicted"/>
<feature type="transmembrane region" description="Helical" evidence="5">
    <location>
        <begin position="303"/>
        <end position="325"/>
    </location>
</feature>
<evidence type="ECO:0000256" key="1">
    <source>
        <dbReference type="ARBA" id="ARBA00004141"/>
    </source>
</evidence>
<evidence type="ECO:0000256" key="2">
    <source>
        <dbReference type="ARBA" id="ARBA00022692"/>
    </source>
</evidence>
<gene>
    <name evidence="8" type="primary">LOC112042472</name>
</gene>
<evidence type="ECO:0000256" key="3">
    <source>
        <dbReference type="ARBA" id="ARBA00022989"/>
    </source>
</evidence>
<feature type="transmembrane region" description="Helical" evidence="5">
    <location>
        <begin position="35"/>
        <end position="57"/>
    </location>
</feature>
<dbReference type="PROSITE" id="PS00217">
    <property type="entry name" value="SUGAR_TRANSPORT_2"/>
    <property type="match status" value="1"/>
</dbReference>
<keyword evidence="7" id="KW-1185">Reference proteome</keyword>
<dbReference type="OrthoDB" id="6234367at2759"/>
<dbReference type="GO" id="GO:0016020">
    <property type="term" value="C:membrane"/>
    <property type="evidence" value="ECO:0007669"/>
    <property type="project" value="UniProtKB-SubCell"/>
</dbReference>
<dbReference type="InterPro" id="IPR020846">
    <property type="entry name" value="MFS_dom"/>
</dbReference>
<dbReference type="GeneID" id="112042472"/>
<feature type="transmembrane region" description="Helical" evidence="5">
    <location>
        <begin position="153"/>
        <end position="172"/>
    </location>
</feature>
<accession>A0A2R2MRG3</accession>
<feature type="domain" description="Major facilitator superfamily (MFS) profile" evidence="6">
    <location>
        <begin position="36"/>
        <end position="476"/>
    </location>
</feature>
<dbReference type="KEGG" id="lak:112042472"/>
<sequence>MDEEERKSEEEPEDNPTDYDDILVMIGEFGTYQKLLYILLLAGAVLSSMVYTAIVFIEDTPTFRCMLPDLQNDTFEIQGEWHQRMVDISFMNVTDDECTVFHNISRQVNVGQDGTEPEKCTEWVYDTTYITYSYPMQFSLVCDSKSKLTTSHIINVLGVLIAGVLSGAIADIAGRRMGLLLGLGLGGLAGIGWAFASSYILGLVLRFFYGLGFGGVYCLSSTLTLEMVGPNRRVMTGTGLALMFAGGGVVATGMAYFLRDWRHLQTAVSVPYLLLTILMFWAILDLMYFGINLHAGNMAGNMYLNIFLFSLVEFPAYAFCFTIDIFGRKKPYITCTALGGLACLSSLFVKKYADNELESTNYIKVGLSTVGKFGVAAAYNILYIWSIEVFPTVLRNFSMGLALVSAGVGGMLAPVIVRDINVESIGKDTLPLVIFGILALFGAACTLPVPETARTDLPVTVADADTFKKYGCSTMN</sequence>
<dbReference type="PROSITE" id="PS50850">
    <property type="entry name" value="MFS"/>
    <property type="match status" value="1"/>
</dbReference>
<evidence type="ECO:0000313" key="7">
    <source>
        <dbReference type="Proteomes" id="UP000085678"/>
    </source>
</evidence>
<feature type="transmembrane region" description="Helical" evidence="5">
    <location>
        <begin position="331"/>
        <end position="349"/>
    </location>
</feature>
<dbReference type="InterPro" id="IPR011701">
    <property type="entry name" value="MFS"/>
</dbReference>
<dbReference type="PANTHER" id="PTHR24064">
    <property type="entry name" value="SOLUTE CARRIER FAMILY 22 MEMBER"/>
    <property type="match status" value="1"/>
</dbReference>
<feature type="transmembrane region" description="Helical" evidence="5">
    <location>
        <begin position="397"/>
        <end position="417"/>
    </location>
</feature>
<dbReference type="InterPro" id="IPR005828">
    <property type="entry name" value="MFS_sugar_transport-like"/>
</dbReference>
<feature type="transmembrane region" description="Helical" evidence="5">
    <location>
        <begin position="270"/>
        <end position="291"/>
    </location>
</feature>
<dbReference type="Pfam" id="PF07690">
    <property type="entry name" value="MFS_1"/>
    <property type="match status" value="1"/>
</dbReference>
<dbReference type="AlphaFoldDB" id="A0A2R2MRG3"/>
<keyword evidence="4 5" id="KW-0472">Membrane</keyword>
<keyword evidence="2 5" id="KW-0812">Transmembrane</keyword>
<feature type="transmembrane region" description="Helical" evidence="5">
    <location>
        <begin position="240"/>
        <end position="258"/>
    </location>
</feature>
<evidence type="ECO:0000256" key="4">
    <source>
        <dbReference type="ARBA" id="ARBA00023136"/>
    </source>
</evidence>
<dbReference type="SUPFAM" id="SSF103473">
    <property type="entry name" value="MFS general substrate transporter"/>
    <property type="match status" value="1"/>
</dbReference>
<dbReference type="GO" id="GO:0022857">
    <property type="term" value="F:transmembrane transporter activity"/>
    <property type="evidence" value="ECO:0007669"/>
    <property type="project" value="InterPro"/>
</dbReference>
<feature type="transmembrane region" description="Helical" evidence="5">
    <location>
        <begin position="207"/>
        <end position="228"/>
    </location>
</feature>
<protein>
    <submittedName>
        <fullName evidence="8">Solute carrier family 22 member 13-like</fullName>
    </submittedName>
</protein>
<feature type="transmembrane region" description="Helical" evidence="5">
    <location>
        <begin position="429"/>
        <end position="449"/>
    </location>
</feature>
<reference evidence="8" key="1">
    <citation type="submission" date="2025-08" db="UniProtKB">
        <authorList>
            <consortium name="RefSeq"/>
        </authorList>
    </citation>
    <scope>IDENTIFICATION</scope>
    <source>
        <tissue evidence="8">Gonads</tissue>
    </source>
</reference>
<organism evidence="7 8">
    <name type="scientific">Lingula anatina</name>
    <name type="common">Brachiopod</name>
    <name type="synonym">Lingula unguis</name>
    <dbReference type="NCBI Taxonomy" id="7574"/>
    <lineage>
        <taxon>Eukaryota</taxon>
        <taxon>Metazoa</taxon>
        <taxon>Spiralia</taxon>
        <taxon>Lophotrochozoa</taxon>
        <taxon>Brachiopoda</taxon>
        <taxon>Linguliformea</taxon>
        <taxon>Lingulata</taxon>
        <taxon>Lingulida</taxon>
        <taxon>Linguloidea</taxon>
        <taxon>Lingulidae</taxon>
        <taxon>Lingula</taxon>
    </lineage>
</organism>
<dbReference type="RefSeq" id="XP_023932835.1">
    <property type="nucleotide sequence ID" value="XM_024077067.1"/>
</dbReference>
<dbReference type="InParanoid" id="A0A2R2MRG3"/>
<evidence type="ECO:0000313" key="8">
    <source>
        <dbReference type="RefSeq" id="XP_023932835.1"/>
    </source>
</evidence>
<evidence type="ECO:0000256" key="5">
    <source>
        <dbReference type="SAM" id="Phobius"/>
    </source>
</evidence>
<keyword evidence="3 5" id="KW-1133">Transmembrane helix</keyword>
<dbReference type="Proteomes" id="UP000085678">
    <property type="component" value="Unplaced"/>
</dbReference>
<feature type="transmembrane region" description="Helical" evidence="5">
    <location>
        <begin position="361"/>
        <end position="385"/>
    </location>
</feature>
<feature type="transmembrane region" description="Helical" evidence="5">
    <location>
        <begin position="179"/>
        <end position="201"/>
    </location>
</feature>
<name>A0A2R2MRG3_LINAN</name>
<evidence type="ECO:0000259" key="6">
    <source>
        <dbReference type="PROSITE" id="PS50850"/>
    </source>
</evidence>
<dbReference type="Pfam" id="PF00083">
    <property type="entry name" value="Sugar_tr"/>
    <property type="match status" value="1"/>
</dbReference>
<dbReference type="InterPro" id="IPR036259">
    <property type="entry name" value="MFS_trans_sf"/>
</dbReference>
<dbReference type="Gene3D" id="1.20.1250.20">
    <property type="entry name" value="MFS general substrate transporter like domains"/>
    <property type="match status" value="2"/>
</dbReference>
<dbReference type="InterPro" id="IPR005829">
    <property type="entry name" value="Sugar_transporter_CS"/>
</dbReference>
<dbReference type="PROSITE" id="PS00216">
    <property type="entry name" value="SUGAR_TRANSPORT_1"/>
    <property type="match status" value="1"/>
</dbReference>